<organism evidence="3">
    <name type="scientific">Alpheus lobidens</name>
    <dbReference type="NCBI Taxonomy" id="1240032"/>
    <lineage>
        <taxon>Eukaryota</taxon>
        <taxon>Metazoa</taxon>
        <taxon>Ecdysozoa</taxon>
        <taxon>Arthropoda</taxon>
        <taxon>Crustacea</taxon>
        <taxon>Multicrustacea</taxon>
        <taxon>Malacostraca</taxon>
        <taxon>Eumalacostraca</taxon>
        <taxon>Eucarida</taxon>
        <taxon>Decapoda</taxon>
        <taxon>Pleocyemata</taxon>
        <taxon>Caridea</taxon>
        <taxon>Alpheoidea</taxon>
        <taxon>Alpheidae</taxon>
        <taxon>Alpheus</taxon>
    </lineage>
</organism>
<evidence type="ECO:0000313" key="3">
    <source>
        <dbReference type="EMBL" id="AJM70179.1"/>
    </source>
</evidence>
<evidence type="ECO:0000256" key="1">
    <source>
        <dbReference type="SAM" id="MobiDB-lite"/>
    </source>
</evidence>
<feature type="transmembrane region" description="Helical" evidence="2">
    <location>
        <begin position="6"/>
        <end position="26"/>
    </location>
</feature>
<reference evidence="3" key="1">
    <citation type="submission" date="2014-12" db="EMBL/GenBank/DDBJ databases">
        <title>The complete mitogenome of Alpheus lobidens.</title>
        <authorList>
            <person name="Lee Y.P."/>
            <person name="Gan H.M."/>
            <person name="Austin C."/>
        </authorList>
    </citation>
    <scope>NUCLEOTIDE SEQUENCE</scope>
    <source>
        <strain evidence="3">Darwin12</strain>
    </source>
</reference>
<keyword evidence="2" id="KW-0812">Transmembrane</keyword>
<keyword evidence="3" id="KW-0496">Mitochondrion</keyword>
<keyword evidence="2" id="KW-1133">Transmembrane helix</keyword>
<proteinExistence type="predicted"/>
<gene>
    <name evidence="3" type="primary">atp8</name>
</gene>
<keyword evidence="2" id="KW-0472">Membrane</keyword>
<geneLocation type="mitochondrion" evidence="3"/>
<dbReference type="AlphaFoldDB" id="A0A0C5B2V3"/>
<protein>
    <submittedName>
        <fullName evidence="3">ATP synthase F0 subunit 8</fullName>
    </submittedName>
</protein>
<feature type="region of interest" description="Disordered" evidence="1">
    <location>
        <begin position="29"/>
        <end position="49"/>
    </location>
</feature>
<evidence type="ECO:0000256" key="2">
    <source>
        <dbReference type="SAM" id="Phobius"/>
    </source>
</evidence>
<dbReference type="EMBL" id="KP276147">
    <property type="protein sequence ID" value="AJM70179.1"/>
    <property type="molecule type" value="Genomic_DNA"/>
</dbReference>
<sequence>MSPILWLNLYLMFSITLVIFIAMFYYSKTPSSSPESLKTDTKQSLSWKW</sequence>
<accession>A0A0C5B2V3</accession>
<name>A0A0C5B2V3_9EUCA</name>